<evidence type="ECO:0000256" key="3">
    <source>
        <dbReference type="ARBA" id="ARBA00022490"/>
    </source>
</evidence>
<feature type="region of interest" description="Linker" evidence="17">
    <location>
        <begin position="242"/>
        <end position="262"/>
    </location>
</feature>
<keyword evidence="5 17" id="KW-0548">Nucleotidyltransferase</keyword>
<comment type="similarity">
    <text evidence="1 17">In the C-terminal section; belongs to the transferase hexapeptide repeat family.</text>
</comment>
<comment type="pathway">
    <text evidence="17">Nucleotide-sugar biosynthesis; UDP-N-acetyl-alpha-D-glucosamine biosynthesis; N-acetyl-alpha-D-glucosamine 1-phosphate from alpha-D-glucosamine 6-phosphate (route II): step 2/2.</text>
</comment>
<feature type="binding site" evidence="17">
    <location>
        <position position="239"/>
    </location>
    <ligand>
        <name>UDP-N-acetyl-alpha-D-glucosamine</name>
        <dbReference type="ChEBI" id="CHEBI:57705"/>
    </ligand>
</feature>
<feature type="binding site" evidence="17">
    <location>
        <position position="181"/>
    </location>
    <ligand>
        <name>UDP-N-acetyl-alpha-D-glucosamine</name>
        <dbReference type="ChEBI" id="CHEBI:57705"/>
    </ligand>
</feature>
<evidence type="ECO:0000256" key="6">
    <source>
        <dbReference type="ARBA" id="ARBA00022723"/>
    </source>
</evidence>
<dbReference type="UniPathway" id="UPA00973"/>
<feature type="region of interest" description="Pyrophosphorylase" evidence="17">
    <location>
        <begin position="1"/>
        <end position="241"/>
    </location>
</feature>
<keyword evidence="12 17" id="KW-0012">Acyltransferase</keyword>
<dbReference type="GO" id="GO:0016020">
    <property type="term" value="C:membrane"/>
    <property type="evidence" value="ECO:0007669"/>
    <property type="project" value="GOC"/>
</dbReference>
<dbReference type="InterPro" id="IPR050065">
    <property type="entry name" value="GlmU-like"/>
</dbReference>
<feature type="binding site" evidence="17">
    <location>
        <begin position="397"/>
        <end position="398"/>
    </location>
    <ligand>
        <name>acetyl-CoA</name>
        <dbReference type="ChEBI" id="CHEBI:57288"/>
    </ligand>
</feature>
<dbReference type="AlphaFoldDB" id="A0A4Q9KD41"/>
<feature type="binding site" evidence="17">
    <location>
        <position position="362"/>
    </location>
    <ligand>
        <name>UDP-N-acetyl-alpha-D-glucosamine</name>
        <dbReference type="ChEBI" id="CHEBI:57705"/>
    </ligand>
</feature>
<keyword evidence="21" id="KW-1185">Reference proteome</keyword>
<feature type="active site" description="Proton acceptor" evidence="17">
    <location>
        <position position="374"/>
    </location>
</feature>
<dbReference type="PANTHER" id="PTHR43584">
    <property type="entry name" value="NUCLEOTIDYL TRANSFERASE"/>
    <property type="match status" value="1"/>
</dbReference>
<feature type="region of interest" description="Disordered" evidence="18">
    <location>
        <begin position="463"/>
        <end position="487"/>
    </location>
</feature>
<keyword evidence="6 17" id="KW-0479">Metal-binding</keyword>
<organism evidence="20 21">
    <name type="scientific">Propioniciclava sinopodophylli</name>
    <dbReference type="NCBI Taxonomy" id="1837344"/>
    <lineage>
        <taxon>Bacteria</taxon>
        <taxon>Bacillati</taxon>
        <taxon>Actinomycetota</taxon>
        <taxon>Actinomycetes</taxon>
        <taxon>Propionibacteriales</taxon>
        <taxon>Propionibacteriaceae</taxon>
        <taxon>Propioniciclava</taxon>
    </lineage>
</organism>
<dbReference type="EC" id="2.7.7.23" evidence="17"/>
<dbReference type="GO" id="GO:0000287">
    <property type="term" value="F:magnesium ion binding"/>
    <property type="evidence" value="ECO:0007669"/>
    <property type="project" value="UniProtKB-UniRule"/>
</dbReference>
<evidence type="ECO:0000259" key="19">
    <source>
        <dbReference type="Pfam" id="PF12804"/>
    </source>
</evidence>
<dbReference type="InterPro" id="IPR011004">
    <property type="entry name" value="Trimer_LpxA-like_sf"/>
</dbReference>
<dbReference type="GO" id="GO:0009252">
    <property type="term" value="P:peptidoglycan biosynthetic process"/>
    <property type="evidence" value="ECO:0007669"/>
    <property type="project" value="UniProtKB-UniRule"/>
</dbReference>
<dbReference type="GO" id="GO:0005737">
    <property type="term" value="C:cytoplasm"/>
    <property type="evidence" value="ECO:0007669"/>
    <property type="project" value="UniProtKB-SubCell"/>
</dbReference>
<evidence type="ECO:0000313" key="21">
    <source>
        <dbReference type="Proteomes" id="UP000292373"/>
    </source>
</evidence>
<feature type="binding site" evidence="17">
    <location>
        <begin position="88"/>
        <end position="89"/>
    </location>
    <ligand>
        <name>UDP-N-acetyl-alpha-D-glucosamine</name>
        <dbReference type="ChEBI" id="CHEBI:57705"/>
    </ligand>
</feature>
<feature type="binding site" evidence="17">
    <location>
        <position position="344"/>
    </location>
    <ligand>
        <name>UDP-N-acetyl-alpha-D-glucosamine</name>
        <dbReference type="ChEBI" id="CHEBI:57705"/>
    </ligand>
</feature>
<feature type="region of interest" description="N-acetyltransferase" evidence="17">
    <location>
        <begin position="263"/>
        <end position="487"/>
    </location>
</feature>
<accession>A0A4Q9KD41</accession>
<dbReference type="GO" id="GO:0006048">
    <property type="term" value="P:UDP-N-acetylglucosamine biosynthetic process"/>
    <property type="evidence" value="ECO:0007669"/>
    <property type="project" value="UniProtKB-UniPathway"/>
</dbReference>
<keyword evidence="11 17" id="KW-0511">Multifunctional enzyme</keyword>
<dbReference type="UniPathway" id="UPA00113">
    <property type="reaction ID" value="UER00532"/>
</dbReference>
<dbReference type="HAMAP" id="MF_01631">
    <property type="entry name" value="GlmU"/>
    <property type="match status" value="1"/>
</dbReference>
<dbReference type="NCBIfam" id="NF010932">
    <property type="entry name" value="PRK14352.1"/>
    <property type="match status" value="1"/>
</dbReference>
<dbReference type="SUPFAM" id="SSF53448">
    <property type="entry name" value="Nucleotide-diphospho-sugar transferases"/>
    <property type="match status" value="1"/>
</dbReference>
<evidence type="ECO:0000256" key="14">
    <source>
        <dbReference type="ARBA" id="ARBA00048247"/>
    </source>
</evidence>
<evidence type="ECO:0000313" key="20">
    <source>
        <dbReference type="EMBL" id="TBT82898.1"/>
    </source>
</evidence>
<keyword evidence="8 17" id="KW-0460">Magnesium</keyword>
<evidence type="ECO:0000256" key="7">
    <source>
        <dbReference type="ARBA" id="ARBA00022737"/>
    </source>
</evidence>
<dbReference type="GO" id="GO:0009245">
    <property type="term" value="P:lipid A biosynthetic process"/>
    <property type="evidence" value="ECO:0007669"/>
    <property type="project" value="UniProtKB-UniRule"/>
</dbReference>
<feature type="binding site" evidence="17">
    <location>
        <position position="416"/>
    </location>
    <ligand>
        <name>acetyl-CoA</name>
        <dbReference type="ChEBI" id="CHEBI:57288"/>
    </ligand>
</feature>
<comment type="caution">
    <text evidence="20">The sequence shown here is derived from an EMBL/GenBank/DDBJ whole genome shotgun (WGS) entry which is preliminary data.</text>
</comment>
<dbReference type="GO" id="GO:0071555">
    <property type="term" value="P:cell wall organization"/>
    <property type="evidence" value="ECO:0007669"/>
    <property type="project" value="UniProtKB-KW"/>
</dbReference>
<evidence type="ECO:0000256" key="12">
    <source>
        <dbReference type="ARBA" id="ARBA00023315"/>
    </source>
</evidence>
<dbReference type="GO" id="GO:0003977">
    <property type="term" value="F:UDP-N-acetylglucosamine diphosphorylase activity"/>
    <property type="evidence" value="ECO:0007669"/>
    <property type="project" value="UniProtKB-UniRule"/>
</dbReference>
<keyword evidence="4 17" id="KW-0808">Transferase</keyword>
<dbReference type="GO" id="GO:0000902">
    <property type="term" value="P:cell morphogenesis"/>
    <property type="evidence" value="ECO:0007669"/>
    <property type="project" value="UniProtKB-UniRule"/>
</dbReference>
<keyword evidence="13 17" id="KW-0961">Cell wall biogenesis/degradation</keyword>
<dbReference type="Gene3D" id="3.90.550.10">
    <property type="entry name" value="Spore Coat Polysaccharide Biosynthesis Protein SpsA, Chain A"/>
    <property type="match status" value="1"/>
</dbReference>
<dbReference type="Proteomes" id="UP000292373">
    <property type="component" value="Unassembled WGS sequence"/>
</dbReference>
<evidence type="ECO:0000256" key="13">
    <source>
        <dbReference type="ARBA" id="ARBA00023316"/>
    </source>
</evidence>
<feature type="binding site" evidence="17">
    <location>
        <position position="388"/>
    </location>
    <ligand>
        <name>UDP-N-acetyl-alpha-D-glucosamine</name>
        <dbReference type="ChEBI" id="CHEBI:57705"/>
    </ligand>
</feature>
<evidence type="ECO:0000256" key="11">
    <source>
        <dbReference type="ARBA" id="ARBA00023268"/>
    </source>
</evidence>
<feature type="binding site" evidence="17">
    <location>
        <position position="391"/>
    </location>
    <ligand>
        <name>acetyl-CoA</name>
        <dbReference type="ChEBI" id="CHEBI:57288"/>
    </ligand>
</feature>
<name>A0A4Q9KD41_9ACTN</name>
<feature type="binding site" evidence="17">
    <location>
        <position position="113"/>
    </location>
    <ligand>
        <name>Mg(2+)</name>
        <dbReference type="ChEBI" id="CHEBI:18420"/>
    </ligand>
</feature>
<feature type="binding site" evidence="17">
    <location>
        <begin position="16"/>
        <end position="19"/>
    </location>
    <ligand>
        <name>UDP-N-acetyl-alpha-D-glucosamine</name>
        <dbReference type="ChEBI" id="CHEBI:57705"/>
    </ligand>
</feature>
<keyword evidence="3 17" id="KW-0963">Cytoplasm</keyword>
<dbReference type="InterPro" id="IPR029044">
    <property type="entry name" value="Nucleotide-diphossugar_trans"/>
</dbReference>
<feature type="binding site" evidence="17">
    <location>
        <position position="150"/>
    </location>
    <ligand>
        <name>UDP-N-acetyl-alpha-D-glucosamine</name>
        <dbReference type="ChEBI" id="CHEBI:57705"/>
    </ligand>
</feature>
<feature type="binding site" evidence="17">
    <location>
        <position position="434"/>
    </location>
    <ligand>
        <name>acetyl-CoA</name>
        <dbReference type="ChEBI" id="CHEBI:57288"/>
    </ligand>
</feature>
<feature type="domain" description="MobA-like NTP transferase" evidence="19">
    <location>
        <begin position="13"/>
        <end position="147"/>
    </location>
</feature>
<feature type="binding site" evidence="17">
    <location>
        <position position="83"/>
    </location>
    <ligand>
        <name>UDP-N-acetyl-alpha-D-glucosamine</name>
        <dbReference type="ChEBI" id="CHEBI:57705"/>
    </ligand>
</feature>
<dbReference type="PANTHER" id="PTHR43584:SF3">
    <property type="entry name" value="BIFUNCTIONAL PROTEIN GLMU"/>
    <property type="match status" value="1"/>
</dbReference>
<feature type="binding site" evidence="17">
    <location>
        <begin position="111"/>
        <end position="113"/>
    </location>
    <ligand>
        <name>UDP-N-acetyl-alpha-D-glucosamine</name>
        <dbReference type="ChEBI" id="CHEBI:57705"/>
    </ligand>
</feature>
<evidence type="ECO:0000256" key="5">
    <source>
        <dbReference type="ARBA" id="ARBA00022695"/>
    </source>
</evidence>
<feature type="binding site" evidence="17">
    <location>
        <position position="377"/>
    </location>
    <ligand>
        <name>UDP-N-acetyl-alpha-D-glucosamine</name>
        <dbReference type="ChEBI" id="CHEBI:57705"/>
    </ligand>
</feature>
<evidence type="ECO:0000256" key="1">
    <source>
        <dbReference type="ARBA" id="ARBA00007707"/>
    </source>
</evidence>
<reference evidence="20 21" key="1">
    <citation type="submission" date="2019-01" db="EMBL/GenBank/DDBJ databases">
        <title>Lactibacter flavus gen. nov., sp. nov., a novel bacterium of the family Propionibacteriaceae isolated from raw milk and dairy products.</title>
        <authorList>
            <person name="Huptas C."/>
            <person name="Wenning M."/>
            <person name="Breitenwieser F."/>
            <person name="Doll E."/>
            <person name="Von Neubeck M."/>
            <person name="Busse H.-J."/>
            <person name="Scherer S."/>
        </authorList>
    </citation>
    <scope>NUCLEOTIDE SEQUENCE [LARGE SCALE GENOMIC DNA]</scope>
    <source>
        <strain evidence="20 21">KCTC 33808</strain>
    </source>
</reference>
<evidence type="ECO:0000256" key="8">
    <source>
        <dbReference type="ARBA" id="ARBA00022842"/>
    </source>
</evidence>
<dbReference type="GO" id="GO:0008360">
    <property type="term" value="P:regulation of cell shape"/>
    <property type="evidence" value="ECO:0007669"/>
    <property type="project" value="UniProtKB-KW"/>
</dbReference>
<dbReference type="CDD" id="cd02540">
    <property type="entry name" value="GT2_GlmU_N_bac"/>
    <property type="match status" value="1"/>
</dbReference>
<proteinExistence type="inferred from homology"/>
<dbReference type="Pfam" id="PF12804">
    <property type="entry name" value="NTP_transf_3"/>
    <property type="match status" value="1"/>
</dbReference>
<dbReference type="RefSeq" id="WP_131169726.1">
    <property type="nucleotide sequence ID" value="NZ_SDMQ01000016.1"/>
</dbReference>
<keyword evidence="7 17" id="KW-0677">Repeat</keyword>
<dbReference type="InterPro" id="IPR025877">
    <property type="entry name" value="MobA-like_NTP_Trfase"/>
</dbReference>
<evidence type="ECO:0000256" key="4">
    <source>
        <dbReference type="ARBA" id="ARBA00022679"/>
    </source>
</evidence>
<sequence length="487" mass="50939">MSDQAQARGVAGVVVLAAGAGTRMKSTKSKLLHQVAGRSMLSHAISAAEALTPQNLVVVVGHQREQVEEHLTEIAPHVVTAVQENQNGTGDAVRCGLAPIHDITGEVVVTYGDVPLLTGETLIDLVEAHRAHGDAVTLLTAELDEPHGYGRIVRDADGDQVAAIVEQKDTTPEQAEIREINAGIYVFEADVLREGLESLTTDNAQGELYLTDVVKFARNKGLSVHSMVLTDRWQTEGVNDRVQLSAMNKEYNRRLVEKAQRAGVTIVDPDTTWLHDTVDLAPDVTILPNTSLEGATSVASGATIGPDTTLVDVEVGEGATVIRTHGSLAVIGADASVGPFAYLRPGTELGTGGKIGTFVETKNAKIGAGAKVPHLSYAGDAEIGEGANIGAGTIFANYDGVTKSKTVIGKHSFVGSNTVLVAPVTVSDGAYVAAGSALTDLVGPGELAIARGRQRNIPGWVESRRAGTKTHRAAQEAGDNVEGSSEQ</sequence>
<comment type="subcellular location">
    <subcellularLocation>
        <location evidence="17">Cytoplasm</location>
    </subcellularLocation>
</comment>
<comment type="subunit">
    <text evidence="17">Homotrimer.</text>
</comment>
<evidence type="ECO:0000256" key="10">
    <source>
        <dbReference type="ARBA" id="ARBA00022984"/>
    </source>
</evidence>
<dbReference type="InterPro" id="IPR005882">
    <property type="entry name" value="Bifunctional_GlmU"/>
</dbReference>
<evidence type="ECO:0000256" key="2">
    <source>
        <dbReference type="ARBA" id="ARBA00007947"/>
    </source>
</evidence>
<gene>
    <name evidence="17 20" type="primary">glmU</name>
    <name evidence="20" type="ORF">ET989_13130</name>
</gene>
<comment type="pathway">
    <text evidence="17">Nucleotide-sugar biosynthesis; UDP-N-acetyl-alpha-D-glucosamine biosynthesis; UDP-N-acetyl-alpha-D-glucosamine from N-acetyl-alpha-D-glucosamine 1-phosphate: step 1/1.</text>
</comment>
<comment type="catalytic activity">
    <reaction evidence="14 17">
        <text>alpha-D-glucosamine 1-phosphate + acetyl-CoA = N-acetyl-alpha-D-glucosamine 1-phosphate + CoA + H(+)</text>
        <dbReference type="Rhea" id="RHEA:13725"/>
        <dbReference type="ChEBI" id="CHEBI:15378"/>
        <dbReference type="ChEBI" id="CHEBI:57287"/>
        <dbReference type="ChEBI" id="CHEBI:57288"/>
        <dbReference type="ChEBI" id="CHEBI:57776"/>
        <dbReference type="ChEBI" id="CHEBI:58516"/>
        <dbReference type="EC" id="2.3.1.157"/>
    </reaction>
</comment>
<evidence type="ECO:0000256" key="17">
    <source>
        <dbReference type="HAMAP-Rule" id="MF_01631"/>
    </source>
</evidence>
<dbReference type="EC" id="2.3.1.157" evidence="17"/>
<comment type="similarity">
    <text evidence="2 17">In the N-terminal section; belongs to the N-acetylglucosamine-1-phosphate uridyltransferase family.</text>
</comment>
<dbReference type="GO" id="GO:0019134">
    <property type="term" value="F:glucosamine-1-phosphate N-acetyltransferase activity"/>
    <property type="evidence" value="ECO:0007669"/>
    <property type="project" value="UniProtKB-UniRule"/>
</dbReference>
<comment type="cofactor">
    <cofactor evidence="17">
        <name>Mg(2+)</name>
        <dbReference type="ChEBI" id="CHEBI:18420"/>
    </cofactor>
    <text evidence="17">Binds 1 Mg(2+) ion per subunit.</text>
</comment>
<feature type="binding site" evidence="17">
    <location>
        <position position="239"/>
    </location>
    <ligand>
        <name>Mg(2+)</name>
        <dbReference type="ChEBI" id="CHEBI:18420"/>
    </ligand>
</feature>
<comment type="catalytic activity">
    <reaction evidence="15 17">
        <text>N-acetyl-alpha-D-glucosamine 1-phosphate + UTP + H(+) = UDP-N-acetyl-alpha-D-glucosamine + diphosphate</text>
        <dbReference type="Rhea" id="RHEA:13509"/>
        <dbReference type="ChEBI" id="CHEBI:15378"/>
        <dbReference type="ChEBI" id="CHEBI:33019"/>
        <dbReference type="ChEBI" id="CHEBI:46398"/>
        <dbReference type="ChEBI" id="CHEBI:57705"/>
        <dbReference type="ChEBI" id="CHEBI:57776"/>
        <dbReference type="EC" id="2.7.7.23"/>
    </reaction>
</comment>
<evidence type="ECO:0000256" key="16">
    <source>
        <dbReference type="ARBA" id="ARBA00049628"/>
    </source>
</evidence>
<dbReference type="CDD" id="cd03353">
    <property type="entry name" value="LbH_GlmU_C"/>
    <property type="match status" value="1"/>
</dbReference>
<dbReference type="NCBIfam" id="TIGR01173">
    <property type="entry name" value="glmU"/>
    <property type="match status" value="1"/>
</dbReference>
<feature type="binding site" evidence="17">
    <location>
        <position position="451"/>
    </location>
    <ligand>
        <name>acetyl-CoA</name>
        <dbReference type="ChEBI" id="CHEBI:57288"/>
    </ligand>
</feature>
<dbReference type="Gene3D" id="2.160.10.10">
    <property type="entry name" value="Hexapeptide repeat proteins"/>
    <property type="match status" value="1"/>
</dbReference>
<feature type="binding site" evidence="17">
    <location>
        <position position="30"/>
    </location>
    <ligand>
        <name>UDP-N-acetyl-alpha-D-glucosamine</name>
        <dbReference type="ChEBI" id="CHEBI:57705"/>
    </ligand>
</feature>
<feature type="binding site" evidence="17">
    <location>
        <position position="166"/>
    </location>
    <ligand>
        <name>UDP-N-acetyl-alpha-D-glucosamine</name>
        <dbReference type="ChEBI" id="CHEBI:57705"/>
    </ligand>
</feature>
<comment type="pathway">
    <text evidence="17">Bacterial outer membrane biogenesis; LPS lipid A biosynthesis.</text>
</comment>
<protein>
    <recommendedName>
        <fullName evidence="17">Bifunctional protein GlmU</fullName>
    </recommendedName>
    <domain>
        <recommendedName>
            <fullName evidence="17">UDP-N-acetylglucosamine pyrophosphorylase</fullName>
            <ecNumber evidence="17">2.7.7.23</ecNumber>
        </recommendedName>
        <alternativeName>
            <fullName evidence="17">N-acetylglucosamine-1-phosphate uridyltransferase</fullName>
        </alternativeName>
    </domain>
    <domain>
        <recommendedName>
            <fullName evidence="17">Glucosamine-1-phosphate N-acetyltransferase</fullName>
            <ecNumber evidence="17">2.3.1.157</ecNumber>
        </recommendedName>
    </domain>
</protein>
<evidence type="ECO:0000256" key="18">
    <source>
        <dbReference type="SAM" id="MobiDB-lite"/>
    </source>
</evidence>
<dbReference type="SUPFAM" id="SSF51161">
    <property type="entry name" value="Trimeric LpxA-like enzymes"/>
    <property type="match status" value="1"/>
</dbReference>
<dbReference type="EMBL" id="SDMQ01000016">
    <property type="protein sequence ID" value="TBT82898.1"/>
    <property type="molecule type" value="Genomic_DNA"/>
</dbReference>
<dbReference type="InterPro" id="IPR038009">
    <property type="entry name" value="GlmU_C_LbH"/>
</dbReference>
<keyword evidence="9 17" id="KW-0133">Cell shape</keyword>
<keyword evidence="10 17" id="KW-0573">Peptidoglycan synthesis</keyword>
<dbReference type="OrthoDB" id="9775031at2"/>
<comment type="function">
    <text evidence="16 17">Catalyzes the last two sequential reactions in the de novo biosynthetic pathway for UDP-N-acetylglucosamine (UDP-GlcNAc). The C-terminal domain catalyzes the transfer of acetyl group from acetyl coenzyme A to glucosamine-1-phosphate (GlcN-1-P) to produce N-acetylglucosamine-1-phosphate (GlcNAc-1-P), which is converted into UDP-GlcNAc by the transfer of uridine 5-monophosphate (from uridine 5-triphosphate), a reaction catalyzed by the N-terminal domain.</text>
</comment>
<evidence type="ECO:0000256" key="15">
    <source>
        <dbReference type="ARBA" id="ARBA00048493"/>
    </source>
</evidence>
<evidence type="ECO:0000256" key="9">
    <source>
        <dbReference type="ARBA" id="ARBA00022960"/>
    </source>
</evidence>